<dbReference type="STRING" id="1156395.DBT_0828"/>
<evidence type="ECO:0000256" key="2">
    <source>
        <dbReference type="ARBA" id="ARBA00022723"/>
    </source>
</evidence>
<dbReference type="Pfam" id="PF13247">
    <property type="entry name" value="Fer4_11"/>
    <property type="match status" value="1"/>
</dbReference>
<dbReference type="InterPro" id="IPR017896">
    <property type="entry name" value="4Fe4S_Fe-S-bd"/>
</dbReference>
<reference evidence="6 7" key="1">
    <citation type="submission" date="2016-06" db="EMBL/GenBank/DDBJ databases">
        <title>Respiratory ammonification of nitrate coupled to the oxidation of elemental sulfur in deep-sea autotrophic thermophilic bacteria.</title>
        <authorList>
            <person name="Slobodkina G.B."/>
            <person name="Mardanov A.V."/>
            <person name="Ravin N.V."/>
            <person name="Frolova A.A."/>
            <person name="Viryasiv M.B."/>
            <person name="Chernyh N.A."/>
            <person name="Bonch-Osmolovskaya E.A."/>
            <person name="Slobodkin A.I."/>
        </authorList>
    </citation>
    <scope>NUCLEOTIDE SEQUENCE [LARGE SCALE GENOMIC DNA]</scope>
    <source>
        <strain evidence="6 7">S69</strain>
    </source>
</reference>
<protein>
    <submittedName>
        <fullName evidence="6">Molybdopterin oxidoreductase, 4Fe-4S iron-sulfur ubunit B</fullName>
    </submittedName>
</protein>
<keyword evidence="3" id="KW-0408">Iron</keyword>
<dbReference type="PROSITE" id="PS51379">
    <property type="entry name" value="4FE4S_FER_2"/>
    <property type="match status" value="2"/>
</dbReference>
<evidence type="ECO:0000313" key="6">
    <source>
        <dbReference type="EMBL" id="OCC15903.1"/>
    </source>
</evidence>
<gene>
    <name evidence="6" type="ORF">DBT_0828</name>
</gene>
<evidence type="ECO:0000256" key="4">
    <source>
        <dbReference type="ARBA" id="ARBA00023014"/>
    </source>
</evidence>
<proteinExistence type="predicted"/>
<keyword evidence="1" id="KW-0004">4Fe-4S</keyword>
<feature type="domain" description="4Fe-4S ferredoxin-type" evidence="5">
    <location>
        <begin position="37"/>
        <end position="66"/>
    </location>
</feature>
<dbReference type="CDD" id="cd10551">
    <property type="entry name" value="PsrB"/>
    <property type="match status" value="1"/>
</dbReference>
<keyword evidence="4" id="KW-0411">Iron-sulfur</keyword>
<comment type="caution">
    <text evidence="6">The sequence shown here is derived from an EMBL/GenBank/DDBJ whole genome shotgun (WGS) entry which is preliminary data.</text>
</comment>
<name>A0A1B9F7P4_9BACT</name>
<evidence type="ECO:0000259" key="5">
    <source>
        <dbReference type="PROSITE" id="PS51379"/>
    </source>
</evidence>
<dbReference type="Proteomes" id="UP000093080">
    <property type="component" value="Unassembled WGS sequence"/>
</dbReference>
<sequence>MIEGSRRQLLKWASLGLFGLSIPKSIDANVQGTYPSYAMIVDLERCMGCEACVVSCKIDQNTPQGAFNIKIKSITIGNFPQVRPIFVPVQCNHCDNPPCLSACSKGAIKKLKSGIVITDWRLCDGKGQCIKACPIGARHLDERFGNRSFKCDLCIERLEKGLKPACVETCPSGARIFGDLNNPKGEFREYISKKHLFQYGARFGRGGRIFYAGNENLESMIPAVENRDEKRDFS</sequence>
<evidence type="ECO:0000313" key="7">
    <source>
        <dbReference type="Proteomes" id="UP000093080"/>
    </source>
</evidence>
<organism evidence="6 7">
    <name type="scientific">Dissulfuribacter thermophilus</name>
    <dbReference type="NCBI Taxonomy" id="1156395"/>
    <lineage>
        <taxon>Bacteria</taxon>
        <taxon>Pseudomonadati</taxon>
        <taxon>Thermodesulfobacteriota</taxon>
        <taxon>Dissulfuribacteria</taxon>
        <taxon>Dissulfuribacterales</taxon>
        <taxon>Dissulfuribacteraceae</taxon>
        <taxon>Dissulfuribacter</taxon>
    </lineage>
</organism>
<dbReference type="PANTHER" id="PTHR43177:SF3">
    <property type="entry name" value="PROTEIN NRFC HOMOLOG"/>
    <property type="match status" value="1"/>
</dbReference>
<dbReference type="SUPFAM" id="SSF54862">
    <property type="entry name" value="4Fe-4S ferredoxins"/>
    <property type="match status" value="1"/>
</dbReference>
<dbReference type="AlphaFoldDB" id="A0A1B9F7P4"/>
<evidence type="ECO:0000256" key="1">
    <source>
        <dbReference type="ARBA" id="ARBA00022485"/>
    </source>
</evidence>
<keyword evidence="7" id="KW-1185">Reference proteome</keyword>
<evidence type="ECO:0000256" key="3">
    <source>
        <dbReference type="ARBA" id="ARBA00023004"/>
    </source>
</evidence>
<accession>A0A1B9F7P4</accession>
<keyword evidence="2" id="KW-0479">Metal-binding</keyword>
<dbReference type="EMBL" id="MAGO01000003">
    <property type="protein sequence ID" value="OCC15903.1"/>
    <property type="molecule type" value="Genomic_DNA"/>
</dbReference>
<dbReference type="GO" id="GO:0046872">
    <property type="term" value="F:metal ion binding"/>
    <property type="evidence" value="ECO:0007669"/>
    <property type="project" value="UniProtKB-KW"/>
</dbReference>
<dbReference type="GO" id="GO:0051539">
    <property type="term" value="F:4 iron, 4 sulfur cluster binding"/>
    <property type="evidence" value="ECO:0007669"/>
    <property type="project" value="UniProtKB-KW"/>
</dbReference>
<feature type="domain" description="4Fe-4S ferredoxin-type" evidence="5">
    <location>
        <begin position="114"/>
        <end position="143"/>
    </location>
</feature>
<dbReference type="PANTHER" id="PTHR43177">
    <property type="entry name" value="PROTEIN NRFC"/>
    <property type="match status" value="1"/>
</dbReference>
<dbReference type="Gene3D" id="3.30.70.20">
    <property type="match status" value="2"/>
</dbReference>
<dbReference type="InterPro" id="IPR050954">
    <property type="entry name" value="ET_IronSulfur_Cluster-Binding"/>
</dbReference>